<dbReference type="OrthoDB" id="6405545at2759"/>
<dbReference type="Proteomes" id="UP000440578">
    <property type="component" value="Unassembled WGS sequence"/>
</dbReference>
<dbReference type="EMBL" id="VIIS01000074">
    <property type="protein sequence ID" value="KAF0313641.1"/>
    <property type="molecule type" value="Genomic_DNA"/>
</dbReference>
<protein>
    <submittedName>
        <fullName evidence="2">Uncharacterized protein</fullName>
    </submittedName>
</protein>
<gene>
    <name evidence="2" type="ORF">FJT64_015775</name>
</gene>
<proteinExistence type="predicted"/>
<feature type="compositionally biased region" description="Basic and acidic residues" evidence="1">
    <location>
        <begin position="136"/>
        <end position="148"/>
    </location>
</feature>
<sequence>MRRIHEMKAVFDIERRMMEVDRKKLVEEALTSEAFRDALEDAELGCWESLSEDGRSRSRVSSASRGARQPEPPDPFTNIKDSRLERLLADIIHSPEAAEPEQRHDDPTSAELRQRSSERLSPEPSCLSPELVCSESDQRCVPLREDGPGRPPSANACGRPQRPITARGRPARPSRSTPSGDARTAPEALPPCAARSEGAGGAAVAPHRPTGDGLSGGGEIADIWRRRPTAAQRRDTCSEAAIAEDRGPATGSEVSGAAPAVPAVPDRPQPEHHLPAPAAQRQHAKSEGFIDPSVRRAEAERRRASAAPCLESQGRAEPPTPGEQTVAPPQTAAPPAAGGSSPADPAAEGGGGGSPAASQPSSLRSGLRSGDSVQRRVSFDQRATVQTVSDGAAGGAGEGAGGEGGEGAEGEGDAGDGGADSGQSETG</sequence>
<feature type="compositionally biased region" description="Low complexity" evidence="1">
    <location>
        <begin position="355"/>
        <end position="370"/>
    </location>
</feature>
<reference evidence="2 3" key="1">
    <citation type="submission" date="2019-07" db="EMBL/GenBank/DDBJ databases">
        <title>Draft genome assembly of a fouling barnacle, Amphibalanus amphitrite (Darwin, 1854): The first reference genome for Thecostraca.</title>
        <authorList>
            <person name="Kim W."/>
        </authorList>
    </citation>
    <scope>NUCLEOTIDE SEQUENCE [LARGE SCALE GENOMIC DNA]</scope>
    <source>
        <strain evidence="2">SNU_AA5</strain>
        <tissue evidence="2">Soma without cirri and trophi</tissue>
    </source>
</reference>
<feature type="compositionally biased region" description="Basic and acidic residues" evidence="1">
    <location>
        <begin position="232"/>
        <end position="247"/>
    </location>
</feature>
<feature type="region of interest" description="Disordered" evidence="1">
    <location>
        <begin position="50"/>
        <end position="427"/>
    </location>
</feature>
<comment type="caution">
    <text evidence="2">The sequence shown here is derived from an EMBL/GenBank/DDBJ whole genome shotgun (WGS) entry which is preliminary data.</text>
</comment>
<evidence type="ECO:0000313" key="2">
    <source>
        <dbReference type="EMBL" id="KAF0313641.1"/>
    </source>
</evidence>
<dbReference type="AlphaFoldDB" id="A0A6A4XG28"/>
<feature type="compositionally biased region" description="Basic and acidic residues" evidence="1">
    <location>
        <begin position="100"/>
        <end position="121"/>
    </location>
</feature>
<feature type="compositionally biased region" description="Gly residues" evidence="1">
    <location>
        <begin position="392"/>
        <end position="405"/>
    </location>
</feature>
<accession>A0A6A4XG28</accession>
<evidence type="ECO:0000256" key="1">
    <source>
        <dbReference type="SAM" id="MobiDB-lite"/>
    </source>
</evidence>
<feature type="compositionally biased region" description="Low complexity" evidence="1">
    <location>
        <begin position="327"/>
        <end position="347"/>
    </location>
</feature>
<organism evidence="2 3">
    <name type="scientific">Amphibalanus amphitrite</name>
    <name type="common">Striped barnacle</name>
    <name type="synonym">Balanus amphitrite</name>
    <dbReference type="NCBI Taxonomy" id="1232801"/>
    <lineage>
        <taxon>Eukaryota</taxon>
        <taxon>Metazoa</taxon>
        <taxon>Ecdysozoa</taxon>
        <taxon>Arthropoda</taxon>
        <taxon>Crustacea</taxon>
        <taxon>Multicrustacea</taxon>
        <taxon>Cirripedia</taxon>
        <taxon>Thoracica</taxon>
        <taxon>Thoracicalcarea</taxon>
        <taxon>Balanomorpha</taxon>
        <taxon>Balanoidea</taxon>
        <taxon>Balanidae</taxon>
        <taxon>Amphibalaninae</taxon>
        <taxon>Amphibalanus</taxon>
    </lineage>
</organism>
<name>A0A6A4XG28_AMPAM</name>
<keyword evidence="3" id="KW-1185">Reference proteome</keyword>
<feature type="compositionally biased region" description="Basic and acidic residues" evidence="1">
    <location>
        <begin position="284"/>
        <end position="303"/>
    </location>
</feature>
<evidence type="ECO:0000313" key="3">
    <source>
        <dbReference type="Proteomes" id="UP000440578"/>
    </source>
</evidence>